<name>V4R0V5_9HYPH</name>
<dbReference type="GO" id="GO:0003677">
    <property type="term" value="F:DNA binding"/>
    <property type="evidence" value="ECO:0007669"/>
    <property type="project" value="UniProtKB-KW"/>
</dbReference>
<comment type="caution">
    <text evidence="5">The sequence shown here is derived from an EMBL/GenBank/DDBJ whole genome shotgun (WGS) entry which is preliminary data.</text>
</comment>
<accession>V4R0V5</accession>
<dbReference type="SMART" id="SM00347">
    <property type="entry name" value="HTH_MARR"/>
    <property type="match status" value="1"/>
</dbReference>
<dbReference type="InterPro" id="IPR000835">
    <property type="entry name" value="HTH_MarR-typ"/>
</dbReference>
<dbReference type="InterPro" id="IPR036388">
    <property type="entry name" value="WH-like_DNA-bd_sf"/>
</dbReference>
<keyword evidence="1" id="KW-0805">Transcription regulation</keyword>
<feature type="domain" description="HTH marR-type" evidence="4">
    <location>
        <begin position="7"/>
        <end position="141"/>
    </location>
</feature>
<dbReference type="InterPro" id="IPR039422">
    <property type="entry name" value="MarR/SlyA-like"/>
</dbReference>
<gene>
    <name evidence="5" type="ORF">N177_1470</name>
</gene>
<evidence type="ECO:0000313" key="6">
    <source>
        <dbReference type="Proteomes" id="UP000017819"/>
    </source>
</evidence>
<keyword evidence="6" id="KW-1185">Reference proteome</keyword>
<organism evidence="5 6">
    <name type="scientific">Lutibaculum baratangense AMV1</name>
    <dbReference type="NCBI Taxonomy" id="631454"/>
    <lineage>
        <taxon>Bacteria</taxon>
        <taxon>Pseudomonadati</taxon>
        <taxon>Pseudomonadota</taxon>
        <taxon>Alphaproteobacteria</taxon>
        <taxon>Hyphomicrobiales</taxon>
        <taxon>Tepidamorphaceae</taxon>
        <taxon>Lutibaculum</taxon>
    </lineage>
</organism>
<dbReference type="eggNOG" id="COG1846">
    <property type="taxonomic scope" value="Bacteria"/>
</dbReference>
<keyword evidence="2" id="KW-0238">DNA-binding</keyword>
<dbReference type="Gene3D" id="1.10.10.10">
    <property type="entry name" value="Winged helix-like DNA-binding domain superfamily/Winged helix DNA-binding domain"/>
    <property type="match status" value="1"/>
</dbReference>
<dbReference type="AlphaFoldDB" id="V4R0V5"/>
<dbReference type="PRINTS" id="PR00598">
    <property type="entry name" value="HTHMARR"/>
</dbReference>
<dbReference type="STRING" id="631454.N177_1470"/>
<dbReference type="SUPFAM" id="SSF46785">
    <property type="entry name" value="Winged helix' DNA-binding domain"/>
    <property type="match status" value="1"/>
</dbReference>
<dbReference type="GO" id="GO:0003700">
    <property type="term" value="F:DNA-binding transcription factor activity"/>
    <property type="evidence" value="ECO:0007669"/>
    <property type="project" value="InterPro"/>
</dbReference>
<dbReference type="OrthoDB" id="7949807at2"/>
<dbReference type="InterPro" id="IPR036390">
    <property type="entry name" value="WH_DNA-bd_sf"/>
</dbReference>
<evidence type="ECO:0000256" key="2">
    <source>
        <dbReference type="ARBA" id="ARBA00023125"/>
    </source>
</evidence>
<sequence>MQHCSQPLPLGFALVEVTRLLRSHIDRAFESAGLGLTVGEARTLAYADQYPGLRQSALAERIGVEPMTLVAYLDRLEAHGLVRREPDPTDRRAKIVVLTEAAGPAVRRIHRLATEARREATRGLSDEQIETLREILGQMRGNLARRGEEVPA</sequence>
<dbReference type="Proteomes" id="UP000017819">
    <property type="component" value="Unassembled WGS sequence"/>
</dbReference>
<dbReference type="GO" id="GO:0006950">
    <property type="term" value="P:response to stress"/>
    <property type="evidence" value="ECO:0007669"/>
    <property type="project" value="TreeGrafter"/>
</dbReference>
<dbReference type="Pfam" id="PF01047">
    <property type="entry name" value="MarR"/>
    <property type="match status" value="1"/>
</dbReference>
<dbReference type="PROSITE" id="PS50995">
    <property type="entry name" value="HTH_MARR_2"/>
    <property type="match status" value="1"/>
</dbReference>
<reference evidence="5 6" key="1">
    <citation type="journal article" date="2014" name="Genome Announc.">
        <title>Draft Genome Sequence of Lutibaculum baratangense Strain AMV1T, Isolated from a Mud Volcano in Andamans, India.</title>
        <authorList>
            <person name="Singh A."/>
            <person name="Sreenivas A."/>
            <person name="Sathyanarayana Reddy G."/>
            <person name="Pinnaka A.K."/>
            <person name="Shivaji S."/>
        </authorList>
    </citation>
    <scope>NUCLEOTIDE SEQUENCE [LARGE SCALE GENOMIC DNA]</scope>
    <source>
        <strain evidence="5 6">AMV1</strain>
    </source>
</reference>
<dbReference type="EMBL" id="AWXZ01000018">
    <property type="protein sequence ID" value="ESR25637.1"/>
    <property type="molecule type" value="Genomic_DNA"/>
</dbReference>
<evidence type="ECO:0000313" key="5">
    <source>
        <dbReference type="EMBL" id="ESR25637.1"/>
    </source>
</evidence>
<keyword evidence="3" id="KW-0804">Transcription</keyword>
<proteinExistence type="predicted"/>
<dbReference type="RefSeq" id="WP_023431612.1">
    <property type="nucleotide sequence ID" value="NZ_AWXZ01000018.1"/>
</dbReference>
<evidence type="ECO:0000259" key="4">
    <source>
        <dbReference type="PROSITE" id="PS50995"/>
    </source>
</evidence>
<dbReference type="PATRIC" id="fig|631454.5.peg.1452"/>
<protein>
    <submittedName>
        <fullName evidence="5">Transcriptional regulator, MarR family</fullName>
    </submittedName>
</protein>
<dbReference type="PANTHER" id="PTHR33164:SF64">
    <property type="entry name" value="TRANSCRIPTIONAL REGULATOR SLYA"/>
    <property type="match status" value="1"/>
</dbReference>
<evidence type="ECO:0000256" key="3">
    <source>
        <dbReference type="ARBA" id="ARBA00023163"/>
    </source>
</evidence>
<dbReference type="PANTHER" id="PTHR33164">
    <property type="entry name" value="TRANSCRIPTIONAL REGULATOR, MARR FAMILY"/>
    <property type="match status" value="1"/>
</dbReference>
<evidence type="ECO:0000256" key="1">
    <source>
        <dbReference type="ARBA" id="ARBA00023015"/>
    </source>
</evidence>